<dbReference type="PANTHER" id="PTHR34822:SF1">
    <property type="entry name" value="GRPB FAMILY PROTEIN"/>
    <property type="match status" value="1"/>
</dbReference>
<dbReference type="Proteomes" id="UP000005876">
    <property type="component" value="Chromosome"/>
</dbReference>
<dbReference type="Gene3D" id="3.30.460.10">
    <property type="entry name" value="Beta Polymerase, domain 2"/>
    <property type="match status" value="1"/>
</dbReference>
<dbReference type="OrthoDB" id="9799092at2"/>
<dbReference type="Pfam" id="PF04229">
    <property type="entry name" value="GrpB"/>
    <property type="match status" value="1"/>
</dbReference>
<dbReference type="AlphaFoldDB" id="G7VZB4"/>
<dbReference type="InterPro" id="IPR043519">
    <property type="entry name" value="NT_sf"/>
</dbReference>
<organism evidence="1 2">
    <name type="scientific">Paenibacillus terrae (strain HPL-003)</name>
    <dbReference type="NCBI Taxonomy" id="985665"/>
    <lineage>
        <taxon>Bacteria</taxon>
        <taxon>Bacillati</taxon>
        <taxon>Bacillota</taxon>
        <taxon>Bacilli</taxon>
        <taxon>Bacillales</taxon>
        <taxon>Paenibacillaceae</taxon>
        <taxon>Paenibacillus</taxon>
    </lineage>
</organism>
<proteinExistence type="predicted"/>
<accession>G7VZB4</accession>
<dbReference type="HOGENOM" id="CLU_086407_4_1_9"/>
<sequence length="175" mass="20593">MSSHVEISQYDPQWVKEYACERTKIAEALGDISMDIEHFGSTSVPGLGAKAIIDIMVGVEDLARIQSVHRERLLRIKYEYVHKPDFPERAFFRRGEWGAGTHHLHIYKYQGKHWANHLLFRDYLKTHPESLSEYDALKKELAQQFKYDRLAYTEAKGPFIRQVIEQAKLERFKKE</sequence>
<name>G7VZB4_PAETH</name>
<reference evidence="2" key="1">
    <citation type="submission" date="2011-11" db="EMBL/GenBank/DDBJ databases">
        <title>Complete sequence of Paenibacillus terrae HPL-003.</title>
        <authorList>
            <person name="Shin S.H."/>
            <person name="Kim S."/>
            <person name="Kim J.Y."/>
        </authorList>
    </citation>
    <scope>NUCLEOTIDE SEQUENCE [LARGE SCALE GENOMIC DNA]</scope>
    <source>
        <strain evidence="2">HPL-003</strain>
    </source>
</reference>
<dbReference type="STRING" id="985665.HPL003_17320"/>
<dbReference type="eggNOG" id="COG2320">
    <property type="taxonomic scope" value="Bacteria"/>
</dbReference>
<protein>
    <submittedName>
        <fullName evidence="1">Glutamate-rich protein grpb</fullName>
    </submittedName>
</protein>
<evidence type="ECO:0000313" key="2">
    <source>
        <dbReference type="Proteomes" id="UP000005876"/>
    </source>
</evidence>
<evidence type="ECO:0000313" key="1">
    <source>
        <dbReference type="EMBL" id="AET60208.1"/>
    </source>
</evidence>
<dbReference type="InterPro" id="IPR007344">
    <property type="entry name" value="GrpB/CoaE"/>
</dbReference>
<dbReference type="RefSeq" id="WP_014280919.1">
    <property type="nucleotide sequence ID" value="NC_016641.1"/>
</dbReference>
<reference evidence="1 2" key="3">
    <citation type="journal article" date="2012" name="J. Bacteriol.">
        <title>Genome Sequence of Paenibacillus terrae HPL-003, a Xylanase-Producing Bacterium Isolated from Soil Found in Forest Residue.</title>
        <authorList>
            <person name="Shin S.H."/>
            <person name="Kim S."/>
            <person name="Kim J.Y."/>
            <person name="Song H.Y."/>
            <person name="Cho S.J."/>
            <person name="Kim D.R."/>
            <person name="Lee K.I."/>
            <person name="Lim H.K."/>
            <person name="Park N.J."/>
            <person name="Hwang I.T."/>
            <person name="Yang K.S."/>
        </authorList>
    </citation>
    <scope>NUCLEOTIDE SEQUENCE [LARGE SCALE GENOMIC DNA]</scope>
    <source>
        <strain evidence="1 2">HPL-003</strain>
    </source>
</reference>
<gene>
    <name evidence="1" type="ordered locus">HPL003_17320</name>
</gene>
<dbReference type="PANTHER" id="PTHR34822">
    <property type="entry name" value="GRPB DOMAIN PROTEIN (AFU_ORTHOLOGUE AFUA_1G01530)"/>
    <property type="match status" value="1"/>
</dbReference>
<dbReference type="KEGG" id="pta:HPL003_17320"/>
<dbReference type="SUPFAM" id="SSF81301">
    <property type="entry name" value="Nucleotidyltransferase"/>
    <property type="match status" value="1"/>
</dbReference>
<dbReference type="EMBL" id="CP003107">
    <property type="protein sequence ID" value="AET60208.1"/>
    <property type="molecule type" value="Genomic_DNA"/>
</dbReference>
<reference key="2">
    <citation type="submission" date="2011-11" db="EMBL/GenBank/DDBJ databases">
        <authorList>
            <person name="Shin S.H."/>
            <person name="Kim S."/>
            <person name="Kim J.Y."/>
        </authorList>
    </citation>
    <scope>NUCLEOTIDE SEQUENCE</scope>
    <source>
        <strain>HPL-003</strain>
    </source>
</reference>